<evidence type="ECO:0000313" key="2">
    <source>
        <dbReference type="EMBL" id="PIZ46081.1"/>
    </source>
</evidence>
<evidence type="ECO:0000313" key="3">
    <source>
        <dbReference type="Proteomes" id="UP000228920"/>
    </source>
</evidence>
<dbReference type="AlphaFoldDB" id="A0A2M7TIA2"/>
<feature type="transmembrane region" description="Helical" evidence="1">
    <location>
        <begin position="62"/>
        <end position="85"/>
    </location>
</feature>
<reference evidence="3" key="1">
    <citation type="submission" date="2017-09" db="EMBL/GenBank/DDBJ databases">
        <title>Depth-based differentiation of microbial function through sediment-hosted aquifers and enrichment of novel symbionts in the deep terrestrial subsurface.</title>
        <authorList>
            <person name="Probst A.J."/>
            <person name="Ladd B."/>
            <person name="Jarett J.K."/>
            <person name="Geller-Mcgrath D.E."/>
            <person name="Sieber C.M.K."/>
            <person name="Emerson J.B."/>
            <person name="Anantharaman K."/>
            <person name="Thomas B.C."/>
            <person name="Malmstrom R."/>
            <person name="Stieglmeier M."/>
            <person name="Klingl A."/>
            <person name="Woyke T."/>
            <person name="Ryan C.M."/>
            <person name="Banfield J.F."/>
        </authorList>
    </citation>
    <scope>NUCLEOTIDE SEQUENCE [LARGE SCALE GENOMIC DNA]</scope>
</reference>
<feature type="transmembrane region" description="Helical" evidence="1">
    <location>
        <begin position="109"/>
        <end position="132"/>
    </location>
</feature>
<organism evidence="2 3">
    <name type="scientific">candidate division WWE3 bacterium CG_4_10_14_0_2_um_filter_41_14</name>
    <dbReference type="NCBI Taxonomy" id="1975072"/>
    <lineage>
        <taxon>Bacteria</taxon>
        <taxon>Katanobacteria</taxon>
    </lineage>
</organism>
<feature type="transmembrane region" description="Helical" evidence="1">
    <location>
        <begin position="32"/>
        <end position="50"/>
    </location>
</feature>
<keyword evidence="1" id="KW-0472">Membrane</keyword>
<sequence>MLRKLLLRFLIVGVALGVVIVGVPGITATGGIIEFFKMTIVLWAISLLMRPTLKVMRVPIEIATMAFGNIVLHGLALFAFTRYIYGFSIETFWFSGINGGSFLIAPFEIPIILTILISALLLTLTSTLLYWLTK</sequence>
<protein>
    <submittedName>
        <fullName evidence="2">Uncharacterized protein</fullName>
    </submittedName>
</protein>
<feature type="transmembrane region" description="Helical" evidence="1">
    <location>
        <begin position="5"/>
        <end position="26"/>
    </location>
</feature>
<comment type="caution">
    <text evidence="2">The sequence shown here is derived from an EMBL/GenBank/DDBJ whole genome shotgun (WGS) entry which is preliminary data.</text>
</comment>
<keyword evidence="1" id="KW-1133">Transmembrane helix</keyword>
<evidence type="ECO:0000256" key="1">
    <source>
        <dbReference type="SAM" id="Phobius"/>
    </source>
</evidence>
<name>A0A2M7TIA2_UNCKA</name>
<gene>
    <name evidence="2" type="ORF">COY32_03940</name>
</gene>
<dbReference type="EMBL" id="PFNL01000112">
    <property type="protein sequence ID" value="PIZ46081.1"/>
    <property type="molecule type" value="Genomic_DNA"/>
</dbReference>
<accession>A0A2M7TIA2</accession>
<proteinExistence type="predicted"/>
<keyword evidence="1" id="KW-0812">Transmembrane</keyword>
<dbReference type="Proteomes" id="UP000228920">
    <property type="component" value="Unassembled WGS sequence"/>
</dbReference>
<dbReference type="InterPro" id="IPR007165">
    <property type="entry name" value="Phage_holin_4_2"/>
</dbReference>
<dbReference type="Pfam" id="PF04020">
    <property type="entry name" value="Phage_holin_4_2"/>
    <property type="match status" value="1"/>
</dbReference>